<name>A0A5M9WTL7_PAEAM</name>
<organism evidence="1 2">
    <name type="scientific">Paenibacillus amylolyticus</name>
    <dbReference type="NCBI Taxonomy" id="1451"/>
    <lineage>
        <taxon>Bacteria</taxon>
        <taxon>Bacillati</taxon>
        <taxon>Bacillota</taxon>
        <taxon>Bacilli</taxon>
        <taxon>Bacillales</taxon>
        <taxon>Paenibacillaceae</taxon>
        <taxon>Paenibacillus</taxon>
    </lineage>
</organism>
<evidence type="ECO:0000313" key="1">
    <source>
        <dbReference type="EMBL" id="KAA8784789.1"/>
    </source>
</evidence>
<protein>
    <submittedName>
        <fullName evidence="1">Uncharacterized protein</fullName>
    </submittedName>
</protein>
<dbReference type="OrthoDB" id="9919596at2"/>
<dbReference type="EMBL" id="RIAS01000006">
    <property type="protein sequence ID" value="KAA8784789.1"/>
    <property type="molecule type" value="Genomic_DNA"/>
</dbReference>
<reference evidence="1 2" key="1">
    <citation type="journal article" date="2019" name="J. Ind. Microbiol. Biotechnol.">
        <title>Paenibacillus amylolyticus 27C64 has a diverse set of carbohydrate-active enzymes and complete pectin deconstruction system.</title>
        <authorList>
            <person name="Keggi C."/>
            <person name="Doran-Peterson J."/>
        </authorList>
    </citation>
    <scope>NUCLEOTIDE SEQUENCE [LARGE SCALE GENOMIC DNA]</scope>
    <source>
        <strain evidence="1 2">27C64</strain>
    </source>
</reference>
<sequence>MQKLHLDYKGEISVVAFEILEKMYLGIKDDSYHLDEEIMSKAFKGKELSNIQKCDTNLKLKIAYQRYCILIKELLNEYSELSEDEKGKIIDYYLFDNRLEELYYLGLGHYYNAKFKKSQAVLFRSNGGDRNTPVIHGMSSNLETVKLIFNQCREHINKGKDKVRLYSYSKCFGIVLFKYLSIEQDKDSVELRILPNQNINVIYNNDRVMSLQQFIMDEYKASKTDYCIDMSSVRSGKRDNLAVWMKNFLGERSIEIQKIHSPVSDQEVVASRILNQEISNSFNEEELIYLLYRYYKKYYEVRNNDNGDKFRHEFEKVTTYLNEEFEKQLSDNHGENNTQQLKILKAYIERFKLCLGGNEAHDKKVDLIFNFIDWSKENLNLEKDTESIYKFEFTNSMITNFKGFLHNYLMKVSEDLW</sequence>
<accession>A0A5M9WTL7</accession>
<dbReference type="AlphaFoldDB" id="A0A5M9WTL7"/>
<proteinExistence type="predicted"/>
<gene>
    <name evidence="1" type="ORF">EC604_13120</name>
</gene>
<dbReference type="RefSeq" id="WP_123064618.1">
    <property type="nucleotide sequence ID" value="NZ_RIAS01000006.1"/>
</dbReference>
<dbReference type="Proteomes" id="UP000323664">
    <property type="component" value="Unassembled WGS sequence"/>
</dbReference>
<evidence type="ECO:0000313" key="2">
    <source>
        <dbReference type="Proteomes" id="UP000323664"/>
    </source>
</evidence>
<comment type="caution">
    <text evidence="1">The sequence shown here is derived from an EMBL/GenBank/DDBJ whole genome shotgun (WGS) entry which is preliminary data.</text>
</comment>